<reference evidence="19" key="1">
    <citation type="submission" date="2025-08" db="UniProtKB">
        <authorList>
            <consortium name="Ensembl"/>
        </authorList>
    </citation>
    <scope>IDENTIFICATION</scope>
</reference>
<dbReference type="PRINTS" id="PR00821">
    <property type="entry name" value="TAGLIPASE"/>
</dbReference>
<dbReference type="FunFam" id="3.40.50.1820:FF:000441">
    <property type="entry name" value="Lipoprotein lipase"/>
    <property type="match status" value="1"/>
</dbReference>
<dbReference type="SUPFAM" id="SSF53474">
    <property type="entry name" value="alpha/beta-Hydrolases"/>
    <property type="match status" value="1"/>
</dbReference>
<evidence type="ECO:0000313" key="19">
    <source>
        <dbReference type="Ensembl" id="ENSMAMP00000005054.1"/>
    </source>
</evidence>
<dbReference type="PRINTS" id="PR00822">
    <property type="entry name" value="LIPOLIPASE"/>
</dbReference>
<sequence>MKAWQVRFLYFVVLNAAVQYVTSLEEKQADSVFGNYLSHLKDLIEHKDDNYHPVTKFSLRTSSHPDDDLCYIVPGKPDSLAACSFNSTSKTFLIIHGWALGGMFDSWMTKLVSSLYEREQSANVIVVDWLALAQNHYGIAAQNAKAVGQEIAHFIDWIEETTNMPLKNLHLIGYSLGAHVAGFAGSHANNKVGRITGLDPAGPDFEGEHAHRRLSPDDAHFVDVLHTFTRGSLGLSIGIQQPVGHVDIYPNGGSFQPGCNLRGALEKIANHGLFAITDAVKCQHERSIHLFIDSLLNNQEAAKAYRCGSNAMFDRGMCLSCRKSRCNTVGYNIAKVRRARNVQLYTKTRASMPFRVYHYQLKIHFTSKLNRSEMEPSITVSLYGTKGESENLELKLMEKIAANKTHSFLLVTEKDIGDLLMVKFRWVDANGWSASNMLKMVSSWWSGDSDSANVEVHKIRIRAGETQQKMVFCVRESEAQSLTQEVTFVKCKDAWRRLSKRAQRKVTLEKH</sequence>
<proteinExistence type="inferred from homology"/>
<dbReference type="PANTHER" id="PTHR11610">
    <property type="entry name" value="LIPASE"/>
    <property type="match status" value="1"/>
</dbReference>
<dbReference type="InterPro" id="IPR036392">
    <property type="entry name" value="PLAT/LH2_dom_sf"/>
</dbReference>
<dbReference type="Proteomes" id="UP000261640">
    <property type="component" value="Unplaced"/>
</dbReference>
<keyword evidence="14" id="KW-0106">Calcium</keyword>
<feature type="binding site" evidence="14">
    <location>
        <position position="218"/>
    </location>
    <ligand>
        <name>Ca(2+)</name>
        <dbReference type="ChEBI" id="CHEBI:29108"/>
    </ligand>
</feature>
<evidence type="ECO:0000256" key="14">
    <source>
        <dbReference type="PIRSR" id="PIRSR000865-2"/>
    </source>
</evidence>
<evidence type="ECO:0000256" key="1">
    <source>
        <dbReference type="ARBA" id="ARBA00001024"/>
    </source>
</evidence>
<evidence type="ECO:0000256" key="6">
    <source>
        <dbReference type="ARBA" id="ARBA00022674"/>
    </source>
</evidence>
<dbReference type="InterPro" id="IPR001024">
    <property type="entry name" value="PLAT/LH2_dom"/>
</dbReference>
<dbReference type="InterPro" id="IPR013818">
    <property type="entry name" value="Lipase"/>
</dbReference>
<dbReference type="Gene3D" id="2.60.60.20">
    <property type="entry name" value="PLAT/LH2 domain"/>
    <property type="match status" value="1"/>
</dbReference>
<dbReference type="InterPro" id="IPR000734">
    <property type="entry name" value="TAG_lipase"/>
</dbReference>
<evidence type="ECO:0000256" key="7">
    <source>
        <dbReference type="ARBA" id="ARBA00022729"/>
    </source>
</evidence>
<dbReference type="RefSeq" id="XP_026160875.1">
    <property type="nucleotide sequence ID" value="XM_026305090.1"/>
</dbReference>
<evidence type="ECO:0000256" key="3">
    <source>
        <dbReference type="ARBA" id="ARBA00010701"/>
    </source>
</evidence>
<dbReference type="FunFam" id="2.60.60.20:FF:000010">
    <property type="entry name" value="hepatic triacylglycerol lipase"/>
    <property type="match status" value="1"/>
</dbReference>
<dbReference type="PROSITE" id="PS50095">
    <property type="entry name" value="PLAT"/>
    <property type="match status" value="1"/>
</dbReference>
<dbReference type="InterPro" id="IPR016272">
    <property type="entry name" value="Lipase_LIPH"/>
</dbReference>
<evidence type="ECO:0000256" key="4">
    <source>
        <dbReference type="ARBA" id="ARBA00013279"/>
    </source>
</evidence>
<evidence type="ECO:0000256" key="17">
    <source>
        <dbReference type="SAM" id="SignalP"/>
    </source>
</evidence>
<keyword evidence="20" id="KW-1185">Reference proteome</keyword>
<comment type="caution">
    <text evidence="15">Lacks conserved residue(s) required for the propagation of feature annotation.</text>
</comment>
<dbReference type="GO" id="GO:0034372">
    <property type="term" value="P:very-low-density lipoprotein particle remodeling"/>
    <property type="evidence" value="ECO:0007669"/>
    <property type="project" value="TreeGrafter"/>
</dbReference>
<evidence type="ECO:0000256" key="2">
    <source>
        <dbReference type="ARBA" id="ARBA00004613"/>
    </source>
</evidence>
<evidence type="ECO:0000256" key="5">
    <source>
        <dbReference type="ARBA" id="ARBA00022525"/>
    </source>
</evidence>
<dbReference type="OrthoDB" id="199913at2759"/>
<dbReference type="EC" id="3.1.1.3" evidence="4"/>
<dbReference type="GO" id="GO:0005615">
    <property type="term" value="C:extracellular space"/>
    <property type="evidence" value="ECO:0007669"/>
    <property type="project" value="TreeGrafter"/>
</dbReference>
<dbReference type="GeneTree" id="ENSGT00940000166556"/>
<keyword evidence="7 17" id="KW-0732">Signal</keyword>
<evidence type="ECO:0000256" key="15">
    <source>
        <dbReference type="PROSITE-ProRule" id="PRU00152"/>
    </source>
</evidence>
<protein>
    <recommendedName>
        <fullName evidence="4">triacylglycerol lipase</fullName>
        <ecNumber evidence="4">3.1.1.3</ecNumber>
    </recommendedName>
</protein>
<dbReference type="PIRSF" id="PIRSF000865">
    <property type="entry name" value="Lipoprotein_lipase_LIPH"/>
    <property type="match status" value="1"/>
</dbReference>
<dbReference type="GO" id="GO:0034185">
    <property type="term" value="F:apolipoprotein binding"/>
    <property type="evidence" value="ECO:0007669"/>
    <property type="project" value="TreeGrafter"/>
</dbReference>
<dbReference type="GO" id="GO:0016042">
    <property type="term" value="P:lipid catabolic process"/>
    <property type="evidence" value="ECO:0007669"/>
    <property type="project" value="UniProtKB-KW"/>
</dbReference>
<dbReference type="SMART" id="SM00308">
    <property type="entry name" value="LH2"/>
    <property type="match status" value="1"/>
</dbReference>
<dbReference type="CDD" id="cd01758">
    <property type="entry name" value="PLAT_LPL"/>
    <property type="match status" value="1"/>
</dbReference>
<dbReference type="GO" id="GO:0046872">
    <property type="term" value="F:metal ion binding"/>
    <property type="evidence" value="ECO:0007669"/>
    <property type="project" value="UniProtKB-KW"/>
</dbReference>
<evidence type="ECO:0000256" key="11">
    <source>
        <dbReference type="ARBA" id="ARBA00023157"/>
    </source>
</evidence>
<dbReference type="Pfam" id="PF01477">
    <property type="entry name" value="PLAT"/>
    <property type="match status" value="1"/>
</dbReference>
<name>A0A3Q3L612_9TELE</name>
<comment type="subcellular location">
    <subcellularLocation>
        <location evidence="2">Secreted</location>
    </subcellularLocation>
</comment>
<feature type="chain" id="PRO_5018709541" description="triacylglycerol lipase" evidence="17">
    <location>
        <begin position="24"/>
        <end position="511"/>
    </location>
</feature>
<keyword evidence="6" id="KW-0358">Heparin-binding</keyword>
<feature type="active site" description="Charge relay system" evidence="13">
    <location>
        <position position="199"/>
    </location>
</feature>
<keyword evidence="10" id="KW-0443">Lipid metabolism</keyword>
<dbReference type="GO" id="GO:0004465">
    <property type="term" value="F:lipoprotein lipase activity"/>
    <property type="evidence" value="ECO:0007669"/>
    <property type="project" value="InterPro"/>
</dbReference>
<evidence type="ECO:0000256" key="10">
    <source>
        <dbReference type="ARBA" id="ARBA00023098"/>
    </source>
</evidence>
<evidence type="ECO:0000256" key="8">
    <source>
        <dbReference type="ARBA" id="ARBA00022801"/>
    </source>
</evidence>
<dbReference type="InterPro" id="IPR029058">
    <property type="entry name" value="AB_hydrolase_fold"/>
</dbReference>
<dbReference type="Gene3D" id="3.40.50.1820">
    <property type="entry name" value="alpha/beta hydrolase"/>
    <property type="match status" value="1"/>
</dbReference>
<dbReference type="InterPro" id="IPR033906">
    <property type="entry name" value="Lipase_N"/>
</dbReference>
<dbReference type="InterPro" id="IPR002330">
    <property type="entry name" value="Lipo_Lipase"/>
</dbReference>
<feature type="binding site" evidence="14">
    <location>
        <position position="213"/>
    </location>
    <ligand>
        <name>Ca(2+)</name>
        <dbReference type="ChEBI" id="CHEBI:29108"/>
    </ligand>
</feature>
<dbReference type="GeneID" id="113129219"/>
<evidence type="ECO:0000256" key="16">
    <source>
        <dbReference type="RuleBase" id="RU004262"/>
    </source>
</evidence>
<keyword evidence="11" id="KW-1015">Disulfide bond</keyword>
<organism evidence="19 20">
    <name type="scientific">Mastacembelus armatus</name>
    <name type="common">zig-zag eel</name>
    <dbReference type="NCBI Taxonomy" id="205130"/>
    <lineage>
        <taxon>Eukaryota</taxon>
        <taxon>Metazoa</taxon>
        <taxon>Chordata</taxon>
        <taxon>Craniata</taxon>
        <taxon>Vertebrata</taxon>
        <taxon>Euteleostomi</taxon>
        <taxon>Actinopterygii</taxon>
        <taxon>Neopterygii</taxon>
        <taxon>Teleostei</taxon>
        <taxon>Neoteleostei</taxon>
        <taxon>Acanthomorphata</taxon>
        <taxon>Anabantaria</taxon>
        <taxon>Synbranchiformes</taxon>
        <taxon>Mastacembelidae</taxon>
        <taxon>Mastacembelus</taxon>
    </lineage>
</organism>
<keyword evidence="9" id="KW-0442">Lipid degradation</keyword>
<dbReference type="PANTHER" id="PTHR11610:SF146">
    <property type="entry name" value="LIPOPROTEIN LIPASE-LIKE"/>
    <property type="match status" value="1"/>
</dbReference>
<comment type="similarity">
    <text evidence="3 16">Belongs to the AB hydrolase superfamily. Lipase family.</text>
</comment>
<reference evidence="19" key="2">
    <citation type="submission" date="2025-09" db="UniProtKB">
        <authorList>
            <consortium name="Ensembl"/>
        </authorList>
    </citation>
    <scope>IDENTIFICATION</scope>
</reference>
<dbReference type="InParanoid" id="A0A3Q3L612"/>
<feature type="signal peptide" evidence="17">
    <location>
        <begin position="1"/>
        <end position="23"/>
    </location>
</feature>
<dbReference type="CDD" id="cd00707">
    <property type="entry name" value="Pancreat_lipase_like"/>
    <property type="match status" value="1"/>
</dbReference>
<comment type="catalytic activity">
    <reaction evidence="1">
        <text>a triacylglycerol + H2O = a diacylglycerol + a fatty acid + H(+)</text>
        <dbReference type="Rhea" id="RHEA:12044"/>
        <dbReference type="ChEBI" id="CHEBI:15377"/>
        <dbReference type="ChEBI" id="CHEBI:15378"/>
        <dbReference type="ChEBI" id="CHEBI:17855"/>
        <dbReference type="ChEBI" id="CHEBI:18035"/>
        <dbReference type="ChEBI" id="CHEBI:28868"/>
        <dbReference type="EC" id="3.1.1.3"/>
    </reaction>
</comment>
<keyword evidence="14" id="KW-0479">Metal-binding</keyword>
<feature type="domain" description="PLAT" evidence="18">
    <location>
        <begin position="357"/>
        <end position="492"/>
    </location>
</feature>
<dbReference type="STRING" id="205130.ENSMAMP00000005054"/>
<dbReference type="AlphaFoldDB" id="A0A3Q3L612"/>
<evidence type="ECO:0000256" key="13">
    <source>
        <dbReference type="PIRSR" id="PIRSR000865-1"/>
    </source>
</evidence>
<dbReference type="Ensembl" id="ENSMAMT00000005183.2">
    <property type="protein sequence ID" value="ENSMAMP00000005054.1"/>
    <property type="gene ID" value="ENSMAMG00000003401.2"/>
</dbReference>
<accession>A0A3Q3L612</accession>
<keyword evidence="5" id="KW-0964">Secreted</keyword>
<keyword evidence="12" id="KW-0325">Glycoprotein</keyword>
<dbReference type="Pfam" id="PF00151">
    <property type="entry name" value="Lipase"/>
    <property type="match status" value="1"/>
</dbReference>
<feature type="active site" description="Charge relay system" evidence="13">
    <location>
        <position position="284"/>
    </location>
</feature>
<evidence type="ECO:0000313" key="20">
    <source>
        <dbReference type="Proteomes" id="UP000261640"/>
    </source>
</evidence>
<evidence type="ECO:0000259" key="18">
    <source>
        <dbReference type="PROSITE" id="PS50095"/>
    </source>
</evidence>
<dbReference type="SUPFAM" id="SSF49723">
    <property type="entry name" value="Lipase/lipooxygenase domain (PLAT/LH2 domain)"/>
    <property type="match status" value="1"/>
</dbReference>
<dbReference type="CTD" id="100331214"/>
<feature type="active site" description="Nucleophile" evidence="13">
    <location>
        <position position="175"/>
    </location>
</feature>
<dbReference type="GO" id="GO:0008201">
    <property type="term" value="F:heparin binding"/>
    <property type="evidence" value="ECO:0007669"/>
    <property type="project" value="UniProtKB-KW"/>
</dbReference>
<keyword evidence="8" id="KW-0378">Hydrolase</keyword>
<evidence type="ECO:0000256" key="9">
    <source>
        <dbReference type="ARBA" id="ARBA00022963"/>
    </source>
</evidence>
<evidence type="ECO:0000256" key="12">
    <source>
        <dbReference type="ARBA" id="ARBA00023180"/>
    </source>
</evidence>